<keyword evidence="1" id="KW-0732">Signal</keyword>
<dbReference type="GO" id="GO:0019867">
    <property type="term" value="C:outer membrane"/>
    <property type="evidence" value="ECO:0007669"/>
    <property type="project" value="InterPro"/>
</dbReference>
<organism evidence="3 4">
    <name type="scientific">Phaeobacter inhibens</name>
    <dbReference type="NCBI Taxonomy" id="221822"/>
    <lineage>
        <taxon>Bacteria</taxon>
        <taxon>Pseudomonadati</taxon>
        <taxon>Pseudomonadota</taxon>
        <taxon>Alphaproteobacteria</taxon>
        <taxon>Rhodobacterales</taxon>
        <taxon>Roseobacteraceae</taxon>
        <taxon>Phaeobacter</taxon>
    </lineage>
</organism>
<dbReference type="AlphaFoldDB" id="A0A2I7K0R8"/>
<gene>
    <name evidence="2" type="ORF">PhaeoP66_03473</name>
    <name evidence="3" type="ORF">PhaeoP88_03423</name>
</gene>
<protein>
    <submittedName>
        <fullName evidence="2 3">Secreted (Periplasmic) protein</fullName>
    </submittedName>
</protein>
<dbReference type="InterPro" id="IPR007485">
    <property type="entry name" value="LPS_assembly_LptE"/>
</dbReference>
<accession>A0A2I7K0R8</accession>
<dbReference type="EMBL" id="CP010705">
    <property type="protein sequence ID" value="AUQ96208.1"/>
    <property type="molecule type" value="Genomic_DNA"/>
</dbReference>
<name>A0A2I7K0R8_9RHOB</name>
<proteinExistence type="predicted"/>
<dbReference type="GeneID" id="57290061"/>
<dbReference type="GO" id="GO:0043165">
    <property type="term" value="P:Gram-negative-bacterium-type cell outer membrane assembly"/>
    <property type="evidence" value="ECO:0007669"/>
    <property type="project" value="InterPro"/>
</dbReference>
<sequence precursor="true">MSWLNLKYPVAVAAAFLAAACGFTPVYAPGGTGSALYGVVTVQAPETIGATDDTDAYFLVQNLETRLGRGSGADYALDLKLRTQSEGQAITADNEITRYSIVGQAAYVLTRQSDGVIVASGDVENFTGYSATGTTVETLAGERDAHRRLMVILADQITTELLSTADLATSSGEQLSAPPK</sequence>
<reference evidence="3 4" key="1">
    <citation type="journal article" date="2017" name="Front. Microbiol.">
        <title>Phaeobacter piscinae sp. nov., a species of the Roseobacter group and potential aquaculture probiont.</title>
        <authorList>
            <person name="Sonnenschein E.C."/>
            <person name="Phippen C.B.W."/>
            <person name="Nielsen K.F."/>
            <person name="Mateiu R.V."/>
            <person name="Melchiorsen J."/>
            <person name="Gram L."/>
            <person name="Overmann J."/>
            <person name="Freese H.M."/>
        </authorList>
    </citation>
    <scope>NUCLEOTIDE SEQUENCE [LARGE SCALE GENOMIC DNA]</scope>
    <source>
        <strain evidence="3 4">P88</strain>
    </source>
</reference>
<dbReference type="Proteomes" id="UP000236536">
    <property type="component" value="Chromosome"/>
</dbReference>
<reference evidence="4 5" key="2">
    <citation type="journal article" date="2017" name="Genome Biol. Evol.">
        <title>Trajectories and Drivers of Genome Evolution in Surface-Associated Marine Phaeobacter.</title>
        <authorList>
            <person name="Freese H.M."/>
            <person name="Sikorski J."/>
            <person name="Bunk B."/>
            <person name="Scheuner C."/>
            <person name="Meier-Kolthoff J.P."/>
            <person name="Sproer C."/>
            <person name="Gram L."/>
            <person name="Overmann J."/>
        </authorList>
    </citation>
    <scope>NUCLEOTIDE SEQUENCE [LARGE SCALE GENOMIC DNA]</scope>
    <source>
        <strain evidence="2 5">P66</strain>
        <strain evidence="3 4">P88</strain>
    </source>
</reference>
<dbReference type="Pfam" id="PF04390">
    <property type="entry name" value="LptE"/>
    <property type="match status" value="1"/>
</dbReference>
<feature type="chain" id="PRO_5014324045" evidence="1">
    <location>
        <begin position="29"/>
        <end position="180"/>
    </location>
</feature>
<dbReference type="Proteomes" id="UP000236447">
    <property type="component" value="Chromosome"/>
</dbReference>
<feature type="signal peptide" evidence="1">
    <location>
        <begin position="1"/>
        <end position="28"/>
    </location>
</feature>
<dbReference type="EMBL" id="CP010725">
    <property type="protein sequence ID" value="AUR00744.1"/>
    <property type="molecule type" value="Genomic_DNA"/>
</dbReference>
<evidence type="ECO:0000313" key="2">
    <source>
        <dbReference type="EMBL" id="AUQ96208.1"/>
    </source>
</evidence>
<keyword evidence="5" id="KW-1185">Reference proteome</keyword>
<evidence type="ECO:0000313" key="3">
    <source>
        <dbReference type="EMBL" id="AUR00744.1"/>
    </source>
</evidence>
<dbReference type="Gene3D" id="3.30.160.150">
    <property type="entry name" value="Lipoprotein like domain"/>
    <property type="match status" value="1"/>
</dbReference>
<dbReference type="RefSeq" id="WP_102870670.1">
    <property type="nucleotide sequence ID" value="NZ_CP010599.1"/>
</dbReference>
<dbReference type="PROSITE" id="PS51257">
    <property type="entry name" value="PROKAR_LIPOPROTEIN"/>
    <property type="match status" value="1"/>
</dbReference>
<evidence type="ECO:0000256" key="1">
    <source>
        <dbReference type="SAM" id="SignalP"/>
    </source>
</evidence>
<evidence type="ECO:0000313" key="4">
    <source>
        <dbReference type="Proteomes" id="UP000236447"/>
    </source>
</evidence>
<evidence type="ECO:0000313" key="5">
    <source>
        <dbReference type="Proteomes" id="UP000236536"/>
    </source>
</evidence>
<reference evidence="2 5" key="3">
    <citation type="journal article" date="2017" name="Int. J. Syst. Evol. Microbiol.">
        <title>Adaptation of Surface-Associated Bacteria to the Open Ocean: A Genomically Distinct Subpopulation of Phaeobacter gallaeciensis Colonizes Pacific Mesozooplankton.</title>
        <authorList>
            <person name="Freese H.M."/>
            <person name="Methner A."/>
            <person name="Overmann J."/>
        </authorList>
    </citation>
    <scope>NUCLEOTIDE SEQUENCE [LARGE SCALE GENOMIC DNA]</scope>
    <source>
        <strain evidence="2 5">P66</strain>
    </source>
</reference>